<proteinExistence type="predicted"/>
<sequence length="50" mass="5806">MSKFDETKFCGDMDFFYAPFMEGDMIGHRDEPKVTAEGVKRDTHTIMRVS</sequence>
<dbReference type="HOGENOM" id="CLU_3127789_0_0_1"/>
<dbReference type="EMBL" id="CM009294">
    <property type="protein sequence ID" value="PNT37034.1"/>
    <property type="molecule type" value="Genomic_DNA"/>
</dbReference>
<dbReference type="Proteomes" id="UP000006729">
    <property type="component" value="Chromosome 5"/>
</dbReference>
<keyword evidence="2" id="KW-1185">Reference proteome</keyword>
<dbReference type="InParanoid" id="B9H728"/>
<protein>
    <submittedName>
        <fullName evidence="1">Uncharacterized protein</fullName>
    </submittedName>
</protein>
<evidence type="ECO:0000313" key="1">
    <source>
        <dbReference type="EMBL" id="PNT37034.1"/>
    </source>
</evidence>
<gene>
    <name evidence="1" type="ORF">POPTR_005G164400</name>
</gene>
<organism evidence="1 2">
    <name type="scientific">Populus trichocarpa</name>
    <name type="common">Western balsam poplar</name>
    <name type="synonym">Populus balsamifera subsp. trichocarpa</name>
    <dbReference type="NCBI Taxonomy" id="3694"/>
    <lineage>
        <taxon>Eukaryota</taxon>
        <taxon>Viridiplantae</taxon>
        <taxon>Streptophyta</taxon>
        <taxon>Embryophyta</taxon>
        <taxon>Tracheophyta</taxon>
        <taxon>Spermatophyta</taxon>
        <taxon>Magnoliopsida</taxon>
        <taxon>eudicotyledons</taxon>
        <taxon>Gunneridae</taxon>
        <taxon>Pentapetalae</taxon>
        <taxon>rosids</taxon>
        <taxon>fabids</taxon>
        <taxon>Malpighiales</taxon>
        <taxon>Salicaceae</taxon>
        <taxon>Saliceae</taxon>
        <taxon>Populus</taxon>
    </lineage>
</organism>
<evidence type="ECO:0000313" key="2">
    <source>
        <dbReference type="Proteomes" id="UP000006729"/>
    </source>
</evidence>
<reference evidence="1 2" key="1">
    <citation type="journal article" date="2006" name="Science">
        <title>The genome of black cottonwood, Populus trichocarpa (Torr. &amp; Gray).</title>
        <authorList>
            <person name="Tuskan G.A."/>
            <person name="Difazio S."/>
            <person name="Jansson S."/>
            <person name="Bohlmann J."/>
            <person name="Grigoriev I."/>
            <person name="Hellsten U."/>
            <person name="Putnam N."/>
            <person name="Ralph S."/>
            <person name="Rombauts S."/>
            <person name="Salamov A."/>
            <person name="Schein J."/>
            <person name="Sterck L."/>
            <person name="Aerts A."/>
            <person name="Bhalerao R.R."/>
            <person name="Bhalerao R.P."/>
            <person name="Blaudez D."/>
            <person name="Boerjan W."/>
            <person name="Brun A."/>
            <person name="Brunner A."/>
            <person name="Busov V."/>
            <person name="Campbell M."/>
            <person name="Carlson J."/>
            <person name="Chalot M."/>
            <person name="Chapman J."/>
            <person name="Chen G.L."/>
            <person name="Cooper D."/>
            <person name="Coutinho P.M."/>
            <person name="Couturier J."/>
            <person name="Covert S."/>
            <person name="Cronk Q."/>
            <person name="Cunningham R."/>
            <person name="Davis J."/>
            <person name="Degroeve S."/>
            <person name="Dejardin A."/>
            <person name="Depamphilis C."/>
            <person name="Detter J."/>
            <person name="Dirks B."/>
            <person name="Dubchak I."/>
            <person name="Duplessis S."/>
            <person name="Ehlting J."/>
            <person name="Ellis B."/>
            <person name="Gendler K."/>
            <person name="Goodstein D."/>
            <person name="Gribskov M."/>
            <person name="Grimwood J."/>
            <person name="Groover A."/>
            <person name="Gunter L."/>
            <person name="Hamberger B."/>
            <person name="Heinze B."/>
            <person name="Helariutta Y."/>
            <person name="Henrissat B."/>
            <person name="Holligan D."/>
            <person name="Holt R."/>
            <person name="Huang W."/>
            <person name="Islam-Faridi N."/>
            <person name="Jones S."/>
            <person name="Jones-Rhoades M."/>
            <person name="Jorgensen R."/>
            <person name="Joshi C."/>
            <person name="Kangasjarvi J."/>
            <person name="Karlsson J."/>
            <person name="Kelleher C."/>
            <person name="Kirkpatrick R."/>
            <person name="Kirst M."/>
            <person name="Kohler A."/>
            <person name="Kalluri U."/>
            <person name="Larimer F."/>
            <person name="Leebens-Mack J."/>
            <person name="Leple J.C."/>
            <person name="Locascio P."/>
            <person name="Lou Y."/>
            <person name="Lucas S."/>
            <person name="Martin F."/>
            <person name="Montanini B."/>
            <person name="Napoli C."/>
            <person name="Nelson D.R."/>
            <person name="Nelson C."/>
            <person name="Nieminen K."/>
            <person name="Nilsson O."/>
            <person name="Pereda V."/>
            <person name="Peter G."/>
            <person name="Philippe R."/>
            <person name="Pilate G."/>
            <person name="Poliakov A."/>
            <person name="Razumovskaya J."/>
            <person name="Richardson P."/>
            <person name="Rinaldi C."/>
            <person name="Ritland K."/>
            <person name="Rouze P."/>
            <person name="Ryaboy D."/>
            <person name="Schmutz J."/>
            <person name="Schrader J."/>
            <person name="Segerman B."/>
            <person name="Shin H."/>
            <person name="Siddiqui A."/>
            <person name="Sterky F."/>
            <person name="Terry A."/>
            <person name="Tsai C.J."/>
            <person name="Uberbacher E."/>
            <person name="Unneberg P."/>
            <person name="Vahala J."/>
            <person name="Wall K."/>
            <person name="Wessler S."/>
            <person name="Yang G."/>
            <person name="Yin T."/>
            <person name="Douglas C."/>
            <person name="Marra M."/>
            <person name="Sandberg G."/>
            <person name="Van de Peer Y."/>
            <person name="Rokhsar D."/>
        </authorList>
    </citation>
    <scope>NUCLEOTIDE SEQUENCE [LARGE SCALE GENOMIC DNA]</scope>
    <source>
        <strain evidence="2">cv. Nisqually</strain>
    </source>
</reference>
<name>B9H728_POPTR</name>
<dbReference type="AlphaFoldDB" id="B9H728"/>
<accession>B9H728</accession>